<evidence type="ECO:0000313" key="3">
    <source>
        <dbReference type="Proteomes" id="UP000274429"/>
    </source>
</evidence>
<proteinExistence type="predicted"/>
<evidence type="ECO:0000313" key="2">
    <source>
        <dbReference type="EMBL" id="VDM35986.1"/>
    </source>
</evidence>
<sequence>MNQLDDVDIPSCNKTPTAGHFCRPWCVPPIILITKPGLQKPVISLSLFVQVHNLSPLPPTPGTPPLLYLRERGAQDSGGARERDSQ</sequence>
<dbReference type="Proteomes" id="UP000274429">
    <property type="component" value="Unassembled WGS sequence"/>
</dbReference>
<organism evidence="4">
    <name type="scientific">Hydatigena taeniaeformis</name>
    <name type="common">Feline tapeworm</name>
    <name type="synonym">Taenia taeniaeformis</name>
    <dbReference type="NCBI Taxonomy" id="6205"/>
    <lineage>
        <taxon>Eukaryota</taxon>
        <taxon>Metazoa</taxon>
        <taxon>Spiralia</taxon>
        <taxon>Lophotrochozoa</taxon>
        <taxon>Platyhelminthes</taxon>
        <taxon>Cestoda</taxon>
        <taxon>Eucestoda</taxon>
        <taxon>Cyclophyllidea</taxon>
        <taxon>Taeniidae</taxon>
        <taxon>Hydatigera</taxon>
    </lineage>
</organism>
<keyword evidence="3" id="KW-1185">Reference proteome</keyword>
<protein>
    <submittedName>
        <fullName evidence="2 4">Uncharacterized protein</fullName>
    </submittedName>
</protein>
<evidence type="ECO:0000256" key="1">
    <source>
        <dbReference type="SAM" id="MobiDB-lite"/>
    </source>
</evidence>
<evidence type="ECO:0000313" key="4">
    <source>
        <dbReference type="WBParaSite" id="TTAC_0001102201-mRNA-1"/>
    </source>
</evidence>
<accession>A0A0R3XBU5</accession>
<dbReference type="EMBL" id="UYWX01022723">
    <property type="protein sequence ID" value="VDM35986.1"/>
    <property type="molecule type" value="Genomic_DNA"/>
</dbReference>
<reference evidence="4" key="1">
    <citation type="submission" date="2017-02" db="UniProtKB">
        <authorList>
            <consortium name="WormBaseParasite"/>
        </authorList>
    </citation>
    <scope>IDENTIFICATION</scope>
</reference>
<gene>
    <name evidence="2" type="ORF">TTAC_LOCUS11006</name>
</gene>
<feature type="region of interest" description="Disordered" evidence="1">
    <location>
        <begin position="1"/>
        <end position="20"/>
    </location>
</feature>
<name>A0A0R3XBU5_HYDTA</name>
<feature type="region of interest" description="Disordered" evidence="1">
    <location>
        <begin position="58"/>
        <end position="86"/>
    </location>
</feature>
<dbReference type="WBParaSite" id="TTAC_0001102201-mRNA-1">
    <property type="protein sequence ID" value="TTAC_0001102201-mRNA-1"/>
    <property type="gene ID" value="TTAC_0001102201"/>
</dbReference>
<reference evidence="2 3" key="2">
    <citation type="submission" date="2018-11" db="EMBL/GenBank/DDBJ databases">
        <authorList>
            <consortium name="Pathogen Informatics"/>
        </authorList>
    </citation>
    <scope>NUCLEOTIDE SEQUENCE [LARGE SCALE GENOMIC DNA]</scope>
</reference>
<feature type="compositionally biased region" description="Basic and acidic residues" evidence="1">
    <location>
        <begin position="69"/>
        <end position="86"/>
    </location>
</feature>
<dbReference type="AlphaFoldDB" id="A0A0R3XBU5"/>